<dbReference type="RefSeq" id="XP_022764328.1">
    <property type="nucleotide sequence ID" value="XM_022908593.1"/>
</dbReference>
<dbReference type="OrthoDB" id="1000939at2759"/>
<dbReference type="Proteomes" id="UP000515121">
    <property type="component" value="Unplaced"/>
</dbReference>
<sequence length="155" mass="17978">MILVSIINNFDNKKILLESRQLLSDGTMQPCCTPLSRRIKTRESAEDAAHRAIKEELGFLLKLEDKKEMVRIVPETYKKKEHQMISWSYPGLMSRYMIHTVNAHVMGLPDGNFSTEAEEFGDCSDELKAVVEKALRVKRRYWIWRRVEEGTSAAF</sequence>
<evidence type="ECO:0000313" key="1">
    <source>
        <dbReference type="Proteomes" id="UP000515121"/>
    </source>
</evidence>
<evidence type="ECO:0000313" key="2">
    <source>
        <dbReference type="RefSeq" id="XP_022764328.1"/>
    </source>
</evidence>
<organism evidence="1 2">
    <name type="scientific">Durio zibethinus</name>
    <name type="common">Durian</name>
    <dbReference type="NCBI Taxonomy" id="66656"/>
    <lineage>
        <taxon>Eukaryota</taxon>
        <taxon>Viridiplantae</taxon>
        <taxon>Streptophyta</taxon>
        <taxon>Embryophyta</taxon>
        <taxon>Tracheophyta</taxon>
        <taxon>Spermatophyta</taxon>
        <taxon>Magnoliopsida</taxon>
        <taxon>eudicotyledons</taxon>
        <taxon>Gunneridae</taxon>
        <taxon>Pentapetalae</taxon>
        <taxon>rosids</taxon>
        <taxon>malvids</taxon>
        <taxon>Malvales</taxon>
        <taxon>Malvaceae</taxon>
        <taxon>Helicteroideae</taxon>
        <taxon>Durio</taxon>
    </lineage>
</organism>
<protein>
    <submittedName>
        <fullName evidence="2">Uncharacterized protein LOC111309571</fullName>
    </submittedName>
</protein>
<dbReference type="PANTHER" id="PTHR36395:SF1">
    <property type="entry name" value="RING-H2 ZINC FINGER PROTEIN"/>
    <property type="match status" value="1"/>
</dbReference>
<name>A0A6P6AHQ1_DURZI</name>
<dbReference type="KEGG" id="dzi:111309571"/>
<reference evidence="2" key="1">
    <citation type="submission" date="2025-08" db="UniProtKB">
        <authorList>
            <consortium name="RefSeq"/>
        </authorList>
    </citation>
    <scope>IDENTIFICATION</scope>
    <source>
        <tissue evidence="2">Fruit stalk</tissue>
    </source>
</reference>
<dbReference type="PANTHER" id="PTHR36395">
    <property type="entry name" value="RING-H2 ZINC FINGER PROTEIN"/>
    <property type="match status" value="1"/>
</dbReference>
<dbReference type="GeneID" id="111309571"/>
<gene>
    <name evidence="2" type="primary">LOC111309571</name>
</gene>
<proteinExistence type="predicted"/>
<dbReference type="AlphaFoldDB" id="A0A6P6AHQ1"/>
<dbReference type="Gene3D" id="3.90.79.10">
    <property type="entry name" value="Nucleoside Triphosphate Pyrophosphohydrolase"/>
    <property type="match status" value="1"/>
</dbReference>
<keyword evidence="1" id="KW-1185">Reference proteome</keyword>
<accession>A0A6P6AHQ1</accession>